<reference evidence="2 3" key="2">
    <citation type="submission" date="2019-09" db="EMBL/GenBank/DDBJ databases">
        <authorList>
            <person name="Jin C."/>
        </authorList>
    </citation>
    <scope>NUCLEOTIDE SEQUENCE [LARGE SCALE GENOMIC DNA]</scope>
    <source>
        <strain evidence="2 3">AN110305</strain>
    </source>
</reference>
<dbReference type="AlphaFoldDB" id="A0A5B2WAS2"/>
<feature type="region of interest" description="Disordered" evidence="1">
    <location>
        <begin position="325"/>
        <end position="366"/>
    </location>
</feature>
<sequence length="698" mass="74449">MSEEPAPAPAGAEAGAAPLPPDQDRARVDQVPSAEWRRHNQVINNFYGDPHAGRARFGIAVHASARTVTGPIGAAEVAGVLAGYVPPDGFDAAVAGLRERHLLVLAGPEGVGRRAGAIALLGRVLTHGEPLVDLAPSAALRELAAEGGLRPGTGYLVRDRVETGEPTARQRFDVERLVQQLIRIGSFLVVTADADAATRPHLRELSVPWRAPNPSWLFDMLVADVDRPAADDPAYRRLRDRVAALTLPREVIEVAARLPDGVDAALGALDDPAPGEVADWFDDRRSLRDVLSVAALAFAHGLPEPAFEAHRQRLLALAGEALAATDRGPADKTEPPQHAVDRRQKTSLPALSSHLPAEPGESGGEHRLVFRSESHRERVIAELHDRHSVEVWGPLCAWAHEIAAQRPVSEAHVQLALGVSLLCRVAPAEVRESLLAPWSDGEPTQWLTASYVLSWMCFTDALAPVALRLALAMAGDQSPGRRATAAMSFAGVLGIRYPAEALTRLWHLALRDGQVSRLARESLDSLFCGTAAETVDSVVVLDFLGRALRETARVDSTARRVDNAMAAVVAVLAAVRPDTGEPMAAFVLRSDRASAPTLGCLWAEALRGARRRGGAVDALRATLAALGGGEQGRELARSLGSQLRAHLSGRKARQLRGLLGRELRRPAAGQRLPDALTAALLDAFDAPAHPVAHGARVR</sequence>
<dbReference type="OrthoDB" id="3681676at2"/>
<evidence type="ECO:0000313" key="2">
    <source>
        <dbReference type="EMBL" id="KAA2248425.1"/>
    </source>
</evidence>
<protein>
    <submittedName>
        <fullName evidence="2">Uncharacterized protein</fullName>
    </submittedName>
</protein>
<feature type="region of interest" description="Disordered" evidence="1">
    <location>
        <begin position="1"/>
        <end position="33"/>
    </location>
</feature>
<accession>A0A5B2WAS2</accession>
<dbReference type="EMBL" id="VUOB01000106">
    <property type="protein sequence ID" value="KAA2248425.1"/>
    <property type="molecule type" value="Genomic_DNA"/>
</dbReference>
<keyword evidence="3" id="KW-1185">Reference proteome</keyword>
<organism evidence="2 3">
    <name type="scientific">Solihabitans fulvus</name>
    <dbReference type="NCBI Taxonomy" id="1892852"/>
    <lineage>
        <taxon>Bacteria</taxon>
        <taxon>Bacillati</taxon>
        <taxon>Actinomycetota</taxon>
        <taxon>Actinomycetes</taxon>
        <taxon>Pseudonocardiales</taxon>
        <taxon>Pseudonocardiaceae</taxon>
        <taxon>Solihabitans</taxon>
    </lineage>
</organism>
<feature type="compositionally biased region" description="Basic and acidic residues" evidence="1">
    <location>
        <begin position="328"/>
        <end position="344"/>
    </location>
</feature>
<evidence type="ECO:0000313" key="3">
    <source>
        <dbReference type="Proteomes" id="UP000323454"/>
    </source>
</evidence>
<name>A0A5B2WAS2_9PSEU</name>
<comment type="caution">
    <text evidence="2">The sequence shown here is derived from an EMBL/GenBank/DDBJ whole genome shotgun (WGS) entry which is preliminary data.</text>
</comment>
<proteinExistence type="predicted"/>
<dbReference type="RefSeq" id="WP_149855106.1">
    <property type="nucleotide sequence ID" value="NZ_VUOB01000106.1"/>
</dbReference>
<dbReference type="Proteomes" id="UP000323454">
    <property type="component" value="Unassembled WGS sequence"/>
</dbReference>
<reference evidence="2 3" key="1">
    <citation type="submission" date="2019-09" db="EMBL/GenBank/DDBJ databases">
        <title>Goodfellowia gen. nov., a new genus of the Pseudonocardineae related to Actinoalloteichus, containing Goodfellowia coeruleoviolacea gen. nov., comb. nov. gen. nov., comb. nov.</title>
        <authorList>
            <person name="Labeda D."/>
        </authorList>
    </citation>
    <scope>NUCLEOTIDE SEQUENCE [LARGE SCALE GENOMIC DNA]</scope>
    <source>
        <strain evidence="2 3">AN110305</strain>
    </source>
</reference>
<gene>
    <name evidence="2" type="ORF">F0L68_39810</name>
</gene>
<evidence type="ECO:0000256" key="1">
    <source>
        <dbReference type="SAM" id="MobiDB-lite"/>
    </source>
</evidence>